<dbReference type="AlphaFoldDB" id="A0AA86N3P4"/>
<dbReference type="Pfam" id="PF04390">
    <property type="entry name" value="LptE"/>
    <property type="match status" value="1"/>
</dbReference>
<dbReference type="InterPro" id="IPR007485">
    <property type="entry name" value="LPS_assembly_LptE"/>
</dbReference>
<feature type="transmembrane region" description="Helical" evidence="1">
    <location>
        <begin position="21"/>
        <end position="42"/>
    </location>
</feature>
<keyword evidence="3" id="KW-1185">Reference proteome</keyword>
<dbReference type="EMBL" id="OX365700">
    <property type="protein sequence ID" value="CAI4034047.1"/>
    <property type="molecule type" value="Genomic_DNA"/>
</dbReference>
<proteinExistence type="predicted"/>
<dbReference type="GO" id="GO:0043165">
    <property type="term" value="P:Gram-negative-bacterium-type cell outer membrane assembly"/>
    <property type="evidence" value="ECO:0007669"/>
    <property type="project" value="InterPro"/>
</dbReference>
<evidence type="ECO:0000256" key="1">
    <source>
        <dbReference type="SAM" id="Phobius"/>
    </source>
</evidence>
<dbReference type="RefSeq" id="WP_289271467.1">
    <property type="nucleotide sequence ID" value="NZ_OX365700.1"/>
</dbReference>
<dbReference type="KEGG" id="nti:DNFV4_04491"/>
<organism evidence="2 3">
    <name type="scientific">Nitrospira tepida</name>
    <dbReference type="NCBI Taxonomy" id="2973512"/>
    <lineage>
        <taxon>Bacteria</taxon>
        <taxon>Pseudomonadati</taxon>
        <taxon>Nitrospirota</taxon>
        <taxon>Nitrospiria</taxon>
        <taxon>Nitrospirales</taxon>
        <taxon>Nitrospiraceae</taxon>
        <taxon>Nitrospira</taxon>
    </lineage>
</organism>
<dbReference type="GO" id="GO:0019867">
    <property type="term" value="C:outer membrane"/>
    <property type="evidence" value="ECO:0007669"/>
    <property type="project" value="InterPro"/>
</dbReference>
<evidence type="ECO:0000313" key="3">
    <source>
        <dbReference type="Proteomes" id="UP001179121"/>
    </source>
</evidence>
<gene>
    <name evidence="2" type="ORF">DNFV4_04491</name>
</gene>
<evidence type="ECO:0008006" key="4">
    <source>
        <dbReference type="Google" id="ProtNLM"/>
    </source>
</evidence>
<protein>
    <recommendedName>
        <fullName evidence="4">Lipoprotein</fullName>
    </recommendedName>
</protein>
<reference evidence="2" key="1">
    <citation type="submission" date="2022-10" db="EMBL/GenBank/DDBJ databases">
        <authorList>
            <person name="Koch H."/>
        </authorList>
    </citation>
    <scope>NUCLEOTIDE SEQUENCE</scope>
    <source>
        <strain evidence="2">DNF</strain>
    </source>
</reference>
<evidence type="ECO:0000313" key="2">
    <source>
        <dbReference type="EMBL" id="CAI4034047.1"/>
    </source>
</evidence>
<dbReference type="Proteomes" id="UP001179121">
    <property type="component" value="Chromosome"/>
</dbReference>
<sequence>MKVSGLKPFCSYSALSTEHSALLAGTALAVALALLAGCGYQFGVEGPGPTIGGTAQPAAQVKPGEHVPRLSIVNLRNGSFEPNLEIKYSNYLRQEFATSSGAQVVGGTETADYVLKGTILSILIPTLSFTQSTTLESRVEALVMVQAEDVRSHKVVWVQTAKGMSEFFVTGDLQFNRVLQNRAVEQAGRMVAADLSARFQLFIDDVREGRIKPTEAPPEFVPMLPGAR</sequence>
<accession>A0AA86N3P4</accession>
<name>A0AA86N3P4_9BACT</name>
<keyword evidence="1" id="KW-0472">Membrane</keyword>
<keyword evidence="1" id="KW-0812">Transmembrane</keyword>
<keyword evidence="1" id="KW-1133">Transmembrane helix</keyword>